<feature type="domain" description="D-isomer specific 2-hydroxyacid dehydrogenase NAD-binding" evidence="3">
    <location>
        <begin position="107"/>
        <end position="277"/>
    </location>
</feature>
<sequence>MKVLITGALSLENDDYIKIEKEGFEIIFLQFENQELHFDPSSIDIIICNNLFQYHNLNKFKNLKMIQLTSAGYDRVPLKEIKNRNIKIYNAKNVYSIPIAEWVILKILEIYKDTYSFFEKQRNHQWVKNRNLLTLQNKNVALVGYGAIGKEIAKRLKPFGVNILAVNTIKKQLDNNIEAFGVNQLESVLKVSDIVIILLPKNSQTSNLIDKNLLKVMKKNSILINVSRGEVVNQEDLIDVLHQGKFLGVALDVFKTEPLPKESELWDMKRLYITPHNSFVSELNNQELLKLINSNLLNFRNEIIKED</sequence>
<reference evidence="4 5" key="1">
    <citation type="submission" date="2014-07" db="EMBL/GenBank/DDBJ databases">
        <authorList>
            <person name="Urmite Genomes Urmite Genomes"/>
        </authorList>
    </citation>
    <scope>NUCLEOTIDE SEQUENCE [LARGE SCALE GENOMIC DNA]</scope>
    <source>
        <strain evidence="4 5">13MG44_air</strain>
    </source>
</reference>
<dbReference type="Proteomes" id="UP000044136">
    <property type="component" value="Unassembled WGS sequence"/>
</dbReference>
<dbReference type="AlphaFoldDB" id="A0A078M704"/>
<evidence type="ECO:0000313" key="4">
    <source>
        <dbReference type="EMBL" id="CEA00481.1"/>
    </source>
</evidence>
<proteinExistence type="predicted"/>
<dbReference type="GO" id="GO:0051287">
    <property type="term" value="F:NAD binding"/>
    <property type="evidence" value="ECO:0007669"/>
    <property type="project" value="InterPro"/>
</dbReference>
<dbReference type="Gene3D" id="3.40.50.720">
    <property type="entry name" value="NAD(P)-binding Rossmann-like Domain"/>
    <property type="match status" value="2"/>
</dbReference>
<keyword evidence="1" id="KW-0560">Oxidoreductase</keyword>
<dbReference type="InterPro" id="IPR029753">
    <property type="entry name" value="D-isomer_DH_CS"/>
</dbReference>
<dbReference type="STRING" id="1461582.BN1048_00974"/>
<dbReference type="SUPFAM" id="SSF52283">
    <property type="entry name" value="Formate/glycerate dehydrogenase catalytic domain-like"/>
    <property type="match status" value="1"/>
</dbReference>
<organism evidence="4 5">
    <name type="scientific">Jeotgalicoccus saudimassiliensis</name>
    <dbReference type="NCBI Taxonomy" id="1461582"/>
    <lineage>
        <taxon>Bacteria</taxon>
        <taxon>Bacillati</taxon>
        <taxon>Bacillota</taxon>
        <taxon>Bacilli</taxon>
        <taxon>Bacillales</taxon>
        <taxon>Staphylococcaceae</taxon>
        <taxon>Jeotgalicoccus</taxon>
    </lineage>
</organism>
<dbReference type="SUPFAM" id="SSF51735">
    <property type="entry name" value="NAD(P)-binding Rossmann-fold domains"/>
    <property type="match status" value="1"/>
</dbReference>
<keyword evidence="5" id="KW-1185">Reference proteome</keyword>
<accession>A0A078M704</accession>
<dbReference type="PROSITE" id="PS00671">
    <property type="entry name" value="D_2_HYDROXYACID_DH_3"/>
    <property type="match status" value="1"/>
</dbReference>
<dbReference type="InterPro" id="IPR036291">
    <property type="entry name" value="NAD(P)-bd_dom_sf"/>
</dbReference>
<dbReference type="PANTHER" id="PTHR43333">
    <property type="entry name" value="2-HACID_DH_C DOMAIN-CONTAINING PROTEIN"/>
    <property type="match status" value="1"/>
</dbReference>
<keyword evidence="2" id="KW-0520">NAD</keyword>
<dbReference type="GO" id="GO:0016616">
    <property type="term" value="F:oxidoreductase activity, acting on the CH-OH group of donors, NAD or NADP as acceptor"/>
    <property type="evidence" value="ECO:0007669"/>
    <property type="project" value="InterPro"/>
</dbReference>
<dbReference type="eggNOG" id="COG0111">
    <property type="taxonomic scope" value="Bacteria"/>
</dbReference>
<evidence type="ECO:0000256" key="1">
    <source>
        <dbReference type="ARBA" id="ARBA00023002"/>
    </source>
</evidence>
<dbReference type="RefSeq" id="WP_052108805.1">
    <property type="nucleotide sequence ID" value="NZ_CCSE01000001.1"/>
</dbReference>
<dbReference type="OrthoDB" id="9805416at2"/>
<evidence type="ECO:0000259" key="3">
    <source>
        <dbReference type="Pfam" id="PF02826"/>
    </source>
</evidence>
<evidence type="ECO:0000313" key="5">
    <source>
        <dbReference type="Proteomes" id="UP000044136"/>
    </source>
</evidence>
<name>A0A078M704_9STAP</name>
<dbReference type="EMBL" id="CCSE01000001">
    <property type="protein sequence ID" value="CEA00481.1"/>
    <property type="molecule type" value="Genomic_DNA"/>
</dbReference>
<dbReference type="Pfam" id="PF02826">
    <property type="entry name" value="2-Hacid_dh_C"/>
    <property type="match status" value="1"/>
</dbReference>
<gene>
    <name evidence="4" type="primary">hprA</name>
    <name evidence="4" type="ORF">BN1048_00974</name>
</gene>
<protein>
    <submittedName>
        <fullName evidence="4">Glycerate dehydrogenase</fullName>
    </submittedName>
</protein>
<evidence type="ECO:0000256" key="2">
    <source>
        <dbReference type="ARBA" id="ARBA00023027"/>
    </source>
</evidence>
<dbReference type="InterPro" id="IPR006140">
    <property type="entry name" value="D-isomer_DH_NAD-bd"/>
</dbReference>
<dbReference type="HOGENOM" id="CLU_019796_1_0_9"/>
<dbReference type="PANTHER" id="PTHR43333:SF1">
    <property type="entry name" value="D-ISOMER SPECIFIC 2-HYDROXYACID DEHYDROGENASE NAD-BINDING DOMAIN-CONTAINING PROTEIN"/>
    <property type="match status" value="1"/>
</dbReference>